<keyword evidence="1" id="KW-0720">Serine protease</keyword>
<keyword evidence="3" id="KW-1185">Reference proteome</keyword>
<dbReference type="InterPro" id="IPR036852">
    <property type="entry name" value="Peptidase_S8/S53_dom_sf"/>
</dbReference>
<dbReference type="RefSeq" id="WP_208313408.1">
    <property type="nucleotide sequence ID" value="NZ_JAELYA010000003.1"/>
</dbReference>
<organism evidence="2 3">
    <name type="scientific">Pseudomonas schmalbachii</name>
    <dbReference type="NCBI Taxonomy" id="2816993"/>
    <lineage>
        <taxon>Bacteria</taxon>
        <taxon>Pseudomonadati</taxon>
        <taxon>Pseudomonadota</taxon>
        <taxon>Gammaproteobacteria</taxon>
        <taxon>Pseudomonadales</taxon>
        <taxon>Pseudomonadaceae</taxon>
        <taxon>Pseudomonas</taxon>
    </lineage>
</organism>
<sequence length="223" mass="23265">MGNELHIGIVDSGHAPEQAGLVLAGRRFFLTDDGVGEGELVADALRHGSAVLQAIASRAPAVRFSVAQVFDGRGVTSPLQIAAALHWLRERGVRLVNLSLGVRQDRPLLREAVAALVADGVLVCASSPAQGEPVFPASYPGVIRVTGDARCGAGEWSWLDTRQADFGAAVSSGGQAGSSLGCAALCGHLAALLAEHPEADNAWLLQRMREGAAYKGREFRVAP</sequence>
<dbReference type="Gene3D" id="3.40.50.200">
    <property type="entry name" value="Peptidase S8/S53 domain"/>
    <property type="match status" value="1"/>
</dbReference>
<evidence type="ECO:0000313" key="3">
    <source>
        <dbReference type="Proteomes" id="UP000669060"/>
    </source>
</evidence>
<comment type="similarity">
    <text evidence="1">Belongs to the peptidase S8 family.</text>
</comment>
<evidence type="ECO:0000313" key="2">
    <source>
        <dbReference type="EMBL" id="MBO3275456.1"/>
    </source>
</evidence>
<feature type="active site" description="Charge relay system" evidence="1">
    <location>
        <position position="179"/>
    </location>
</feature>
<proteinExistence type="inferred from homology"/>
<gene>
    <name evidence="2" type="ORF">JFY56_09490</name>
</gene>
<keyword evidence="1" id="KW-0378">Hydrolase</keyword>
<protein>
    <submittedName>
        <fullName evidence="2">Peptidase S8 and S53 subtilisin kexin sedolisin</fullName>
    </submittedName>
</protein>
<feature type="active site" description="Charge relay system" evidence="1">
    <location>
        <position position="11"/>
    </location>
</feature>
<name>A0ABS3TP61_9PSED</name>
<accession>A0ABS3TP61</accession>
<comment type="caution">
    <text evidence="2">The sequence shown here is derived from an EMBL/GenBank/DDBJ whole genome shotgun (WGS) entry which is preliminary data.</text>
</comment>
<evidence type="ECO:0000256" key="1">
    <source>
        <dbReference type="PROSITE-ProRule" id="PRU01240"/>
    </source>
</evidence>
<feature type="active site" description="Charge relay system" evidence="1">
    <location>
        <position position="47"/>
    </location>
</feature>
<dbReference type="Proteomes" id="UP000669060">
    <property type="component" value="Unassembled WGS sequence"/>
</dbReference>
<reference evidence="2 3" key="1">
    <citation type="submission" date="2020-12" db="EMBL/GenBank/DDBJ databases">
        <title>Pseudomonas schmalbachii sp. nov. isolated from millipede gut.</title>
        <authorList>
            <person name="Shelomi M."/>
        </authorList>
    </citation>
    <scope>NUCLEOTIDE SEQUENCE [LARGE SCALE GENOMIC DNA]</scope>
    <source>
        <strain evidence="2 3">Milli4</strain>
    </source>
</reference>
<dbReference type="SUPFAM" id="SSF52743">
    <property type="entry name" value="Subtilisin-like"/>
    <property type="match status" value="1"/>
</dbReference>
<dbReference type="PROSITE" id="PS51892">
    <property type="entry name" value="SUBTILASE"/>
    <property type="match status" value="1"/>
</dbReference>
<dbReference type="EMBL" id="JAELYA010000003">
    <property type="protein sequence ID" value="MBO3275456.1"/>
    <property type="molecule type" value="Genomic_DNA"/>
</dbReference>
<keyword evidence="1" id="KW-0645">Protease</keyword>